<gene>
    <name evidence="2" type="ORF">BGZ95_007765</name>
</gene>
<name>A0AAD4H1J3_9FUNG</name>
<dbReference type="Proteomes" id="UP001194580">
    <property type="component" value="Unassembled WGS sequence"/>
</dbReference>
<keyword evidence="3" id="KW-1185">Reference proteome</keyword>
<dbReference type="EMBL" id="JAAAIL010003877">
    <property type="protein sequence ID" value="KAG0248978.1"/>
    <property type="molecule type" value="Genomic_DNA"/>
</dbReference>
<proteinExistence type="predicted"/>
<comment type="caution">
    <text evidence="2">The sequence shown here is derived from an EMBL/GenBank/DDBJ whole genome shotgun (WGS) entry which is preliminary data.</text>
</comment>
<dbReference type="AlphaFoldDB" id="A0AAD4H1J3"/>
<protein>
    <submittedName>
        <fullName evidence="2">Uncharacterized protein</fullName>
    </submittedName>
</protein>
<sequence>MRLGSANLGQKEALKLELSAIMDQRDKLSVRAKELKSVIADLVNIMDNNPHNSEATAAASHVDSPANAIHSRSSNGIRIKIPAEWPTYSRRGTMTAYHFFDAFIRTVVPVLEKNTFEREGHTYLTLLVKDDSVQDLLLAAFKKLYVPGTIITEDFLERVFFDTCLTKDERAKAVDELLKIGRKKTETYQLFSARILQIMRRLHIDGNDNMTLNVVKNCLPAETLNMVRRAHNEMMLSQNKPIGKPNTIEEFCAALGELEGPDTARDSDPAERGGMSASKNTNQFCETCNKETNHSTNEHVNCEYCRKAGHTDKECHTRKRDEERRRTGGRNNSDRRPHDRNHSSRDRNHNSRDRSPRRDDRNKDHD</sequence>
<accession>A0AAD4H1J3</accession>
<feature type="compositionally biased region" description="Basic and acidic residues" evidence="1">
    <location>
        <begin position="262"/>
        <end position="271"/>
    </location>
</feature>
<organism evidence="2 3">
    <name type="scientific">Linnemannia exigua</name>
    <dbReference type="NCBI Taxonomy" id="604196"/>
    <lineage>
        <taxon>Eukaryota</taxon>
        <taxon>Fungi</taxon>
        <taxon>Fungi incertae sedis</taxon>
        <taxon>Mucoromycota</taxon>
        <taxon>Mortierellomycotina</taxon>
        <taxon>Mortierellomycetes</taxon>
        <taxon>Mortierellales</taxon>
        <taxon>Mortierellaceae</taxon>
        <taxon>Linnemannia</taxon>
    </lineage>
</organism>
<evidence type="ECO:0000313" key="3">
    <source>
        <dbReference type="Proteomes" id="UP001194580"/>
    </source>
</evidence>
<feature type="non-terminal residue" evidence="2">
    <location>
        <position position="366"/>
    </location>
</feature>
<evidence type="ECO:0000313" key="2">
    <source>
        <dbReference type="EMBL" id="KAG0248978.1"/>
    </source>
</evidence>
<feature type="region of interest" description="Disordered" evidence="1">
    <location>
        <begin position="313"/>
        <end position="366"/>
    </location>
</feature>
<reference evidence="2" key="1">
    <citation type="journal article" date="2020" name="Fungal Divers.">
        <title>Resolving the Mortierellaceae phylogeny through synthesis of multi-gene phylogenetics and phylogenomics.</title>
        <authorList>
            <person name="Vandepol N."/>
            <person name="Liber J."/>
            <person name="Desiro A."/>
            <person name="Na H."/>
            <person name="Kennedy M."/>
            <person name="Barry K."/>
            <person name="Grigoriev I.V."/>
            <person name="Miller A.N."/>
            <person name="O'Donnell K."/>
            <person name="Stajich J.E."/>
            <person name="Bonito G."/>
        </authorList>
    </citation>
    <scope>NUCLEOTIDE SEQUENCE</scope>
    <source>
        <strain evidence="2">NRRL 28262</strain>
    </source>
</reference>
<feature type="region of interest" description="Disordered" evidence="1">
    <location>
        <begin position="259"/>
        <end position="281"/>
    </location>
</feature>
<evidence type="ECO:0000256" key="1">
    <source>
        <dbReference type="SAM" id="MobiDB-lite"/>
    </source>
</evidence>